<dbReference type="SMART" id="SM00387">
    <property type="entry name" value="HATPase_c"/>
    <property type="match status" value="1"/>
</dbReference>
<dbReference type="InterPro" id="IPR004358">
    <property type="entry name" value="Sig_transdc_His_kin-like_C"/>
</dbReference>
<evidence type="ECO:0000256" key="15">
    <source>
        <dbReference type="ARBA" id="ARBA00030800"/>
    </source>
</evidence>
<comment type="function">
    <text evidence="14">Member of the two-component regulatory system NreB/NreC involved in the control of dissimilatory nitrate/nitrite reduction in response to oxygen. NreB functions as a direct oxygen sensor histidine kinase which is autophosphorylated, in the absence of oxygen, probably at the conserved histidine residue, and transfers its phosphate group probably to a conserved aspartate residue of NreC. NreB/NreC activates the expression of the nitrate (narGHJI) and nitrite (nir) reductase operons, as well as the putative nitrate transporter gene narT.</text>
</comment>
<dbReference type="PANTHER" id="PTHR24421">
    <property type="entry name" value="NITRATE/NITRITE SENSOR PROTEIN NARX-RELATED"/>
    <property type="match status" value="1"/>
</dbReference>
<evidence type="ECO:0000313" key="19">
    <source>
        <dbReference type="EMBL" id="SEO16802.1"/>
    </source>
</evidence>
<feature type="coiled-coil region" evidence="16">
    <location>
        <begin position="161"/>
        <end position="188"/>
    </location>
</feature>
<dbReference type="GO" id="GO:0046872">
    <property type="term" value="F:metal ion binding"/>
    <property type="evidence" value="ECO:0007669"/>
    <property type="project" value="UniProtKB-KW"/>
</dbReference>
<dbReference type="PROSITE" id="PS50112">
    <property type="entry name" value="PAS"/>
    <property type="match status" value="1"/>
</dbReference>
<dbReference type="Gene3D" id="3.30.450.20">
    <property type="entry name" value="PAS domain"/>
    <property type="match status" value="1"/>
</dbReference>
<comment type="catalytic activity">
    <reaction evidence="1">
        <text>ATP + protein L-histidine = ADP + protein N-phospho-L-histidine.</text>
        <dbReference type="EC" id="2.7.13.3"/>
    </reaction>
</comment>
<dbReference type="InterPro" id="IPR050482">
    <property type="entry name" value="Sensor_HK_TwoCompSys"/>
</dbReference>
<keyword evidence="9" id="KW-0479">Metal-binding</keyword>
<evidence type="ECO:0000259" key="18">
    <source>
        <dbReference type="PROSITE" id="PS50112"/>
    </source>
</evidence>
<dbReference type="OrthoDB" id="9813412at2"/>
<dbReference type="Proteomes" id="UP000198814">
    <property type="component" value="Unassembled WGS sequence"/>
</dbReference>
<dbReference type="RefSeq" id="WP_090316815.1">
    <property type="nucleotide sequence ID" value="NZ_FNOE01000005.1"/>
</dbReference>
<evidence type="ECO:0000256" key="8">
    <source>
        <dbReference type="ARBA" id="ARBA00022679"/>
    </source>
</evidence>
<keyword evidence="12" id="KW-0902">Two-component regulatory system</keyword>
<evidence type="ECO:0000256" key="2">
    <source>
        <dbReference type="ARBA" id="ARBA00001966"/>
    </source>
</evidence>
<dbReference type="GO" id="GO:0016020">
    <property type="term" value="C:membrane"/>
    <property type="evidence" value="ECO:0007669"/>
    <property type="project" value="InterPro"/>
</dbReference>
<dbReference type="SUPFAM" id="SSF55785">
    <property type="entry name" value="PYP-like sensor domain (PAS domain)"/>
    <property type="match status" value="1"/>
</dbReference>
<accession>A0A1H8MHB8</accession>
<dbReference type="Pfam" id="PF07730">
    <property type="entry name" value="HisKA_3"/>
    <property type="match status" value="1"/>
</dbReference>
<name>A0A1H8MHB8_9PROT</name>
<dbReference type="GO" id="GO:0005737">
    <property type="term" value="C:cytoplasm"/>
    <property type="evidence" value="ECO:0007669"/>
    <property type="project" value="UniProtKB-SubCell"/>
</dbReference>
<dbReference type="GO" id="GO:0051539">
    <property type="term" value="F:4 iron, 4 sulfur cluster binding"/>
    <property type="evidence" value="ECO:0007669"/>
    <property type="project" value="UniProtKB-KW"/>
</dbReference>
<keyword evidence="20" id="KW-1185">Reference proteome</keyword>
<dbReference type="CDD" id="cd16917">
    <property type="entry name" value="HATPase_UhpB-NarQ-NarX-like"/>
    <property type="match status" value="1"/>
</dbReference>
<keyword evidence="7" id="KW-0963">Cytoplasm</keyword>
<evidence type="ECO:0000256" key="9">
    <source>
        <dbReference type="ARBA" id="ARBA00022723"/>
    </source>
</evidence>
<dbReference type="InterPro" id="IPR003594">
    <property type="entry name" value="HATPase_dom"/>
</dbReference>
<dbReference type="EMBL" id="FODO01000005">
    <property type="protein sequence ID" value="SEO16802.1"/>
    <property type="molecule type" value="Genomic_DNA"/>
</dbReference>
<dbReference type="NCBIfam" id="TIGR00229">
    <property type="entry name" value="sensory_box"/>
    <property type="match status" value="1"/>
</dbReference>
<evidence type="ECO:0000256" key="4">
    <source>
        <dbReference type="ARBA" id="ARBA00012438"/>
    </source>
</evidence>
<evidence type="ECO:0000256" key="11">
    <source>
        <dbReference type="ARBA" id="ARBA00023004"/>
    </source>
</evidence>
<evidence type="ECO:0000256" key="14">
    <source>
        <dbReference type="ARBA" id="ARBA00024827"/>
    </source>
</evidence>
<evidence type="ECO:0000259" key="17">
    <source>
        <dbReference type="PROSITE" id="PS50109"/>
    </source>
</evidence>
<feature type="domain" description="PAS" evidence="18">
    <location>
        <begin position="49"/>
        <end position="97"/>
    </location>
</feature>
<dbReference type="InterPro" id="IPR011712">
    <property type="entry name" value="Sig_transdc_His_kin_sub3_dim/P"/>
</dbReference>
<comment type="subcellular location">
    <subcellularLocation>
        <location evidence="3">Cytoplasm</location>
    </subcellularLocation>
</comment>
<comment type="cofactor">
    <cofactor evidence="2">
        <name>[4Fe-4S] cluster</name>
        <dbReference type="ChEBI" id="CHEBI:49883"/>
    </cofactor>
</comment>
<evidence type="ECO:0000256" key="1">
    <source>
        <dbReference type="ARBA" id="ARBA00000085"/>
    </source>
</evidence>
<dbReference type="InterPro" id="IPR035965">
    <property type="entry name" value="PAS-like_dom_sf"/>
</dbReference>
<reference evidence="20" key="1">
    <citation type="submission" date="2016-10" db="EMBL/GenBank/DDBJ databases">
        <authorList>
            <person name="Varghese N."/>
            <person name="Submissions S."/>
        </authorList>
    </citation>
    <scope>NUCLEOTIDE SEQUENCE [LARGE SCALE GENOMIC DNA]</scope>
    <source>
        <strain evidence="20">Nm76</strain>
    </source>
</reference>
<evidence type="ECO:0000256" key="12">
    <source>
        <dbReference type="ARBA" id="ARBA00023012"/>
    </source>
</evidence>
<dbReference type="AlphaFoldDB" id="A0A1H8MHB8"/>
<dbReference type="Pfam" id="PF02518">
    <property type="entry name" value="HATPase_c"/>
    <property type="match status" value="1"/>
</dbReference>
<dbReference type="Gene3D" id="1.20.5.1930">
    <property type="match status" value="1"/>
</dbReference>
<dbReference type="Gene3D" id="3.30.565.10">
    <property type="entry name" value="Histidine kinase-like ATPase, C-terminal domain"/>
    <property type="match status" value="1"/>
</dbReference>
<dbReference type="GO" id="GO:0000155">
    <property type="term" value="F:phosphorelay sensor kinase activity"/>
    <property type="evidence" value="ECO:0007669"/>
    <property type="project" value="InterPro"/>
</dbReference>
<dbReference type="GO" id="GO:0046983">
    <property type="term" value="F:protein dimerization activity"/>
    <property type="evidence" value="ECO:0007669"/>
    <property type="project" value="InterPro"/>
</dbReference>
<keyword evidence="6" id="KW-0004">4Fe-4S</keyword>
<evidence type="ECO:0000313" key="20">
    <source>
        <dbReference type="Proteomes" id="UP000198814"/>
    </source>
</evidence>
<evidence type="ECO:0000256" key="13">
    <source>
        <dbReference type="ARBA" id="ARBA00023014"/>
    </source>
</evidence>
<evidence type="ECO:0000256" key="6">
    <source>
        <dbReference type="ARBA" id="ARBA00022485"/>
    </source>
</evidence>
<evidence type="ECO:0000256" key="5">
    <source>
        <dbReference type="ARBA" id="ARBA00017322"/>
    </source>
</evidence>
<gene>
    <name evidence="19" type="ORF">SAMN05216333_10595</name>
</gene>
<keyword evidence="13" id="KW-0411">Iron-sulfur</keyword>
<dbReference type="EC" id="2.7.13.3" evidence="4"/>
<dbReference type="STRING" id="42354.SAMN05216333_10595"/>
<dbReference type="InterPro" id="IPR005467">
    <property type="entry name" value="His_kinase_dom"/>
</dbReference>
<protein>
    <recommendedName>
        <fullName evidence="5">Oxygen sensor histidine kinase NreB</fullName>
        <ecNumber evidence="4">2.7.13.3</ecNumber>
    </recommendedName>
    <alternativeName>
        <fullName evidence="15">Nitrogen regulation protein B</fullName>
    </alternativeName>
</protein>
<evidence type="ECO:0000256" key="7">
    <source>
        <dbReference type="ARBA" id="ARBA00022490"/>
    </source>
</evidence>
<keyword evidence="16" id="KW-0175">Coiled coil</keyword>
<dbReference type="CDD" id="cd00130">
    <property type="entry name" value="PAS"/>
    <property type="match status" value="1"/>
</dbReference>
<keyword evidence="10 19" id="KW-0418">Kinase</keyword>
<evidence type="ECO:0000256" key="16">
    <source>
        <dbReference type="SAM" id="Coils"/>
    </source>
</evidence>
<dbReference type="PROSITE" id="PS50109">
    <property type="entry name" value="HIS_KIN"/>
    <property type="match status" value="1"/>
</dbReference>
<evidence type="ECO:0000256" key="3">
    <source>
        <dbReference type="ARBA" id="ARBA00004496"/>
    </source>
</evidence>
<dbReference type="SUPFAM" id="SSF55874">
    <property type="entry name" value="ATPase domain of HSP90 chaperone/DNA topoisomerase II/histidine kinase"/>
    <property type="match status" value="1"/>
</dbReference>
<feature type="domain" description="Histidine kinase" evidence="17">
    <location>
        <begin position="196"/>
        <end position="392"/>
    </location>
</feature>
<keyword evidence="11" id="KW-0408">Iron</keyword>
<dbReference type="InterPro" id="IPR036890">
    <property type="entry name" value="HATPase_C_sf"/>
</dbReference>
<dbReference type="SMART" id="SM00091">
    <property type="entry name" value="PAS"/>
    <property type="match status" value="1"/>
</dbReference>
<evidence type="ECO:0000256" key="10">
    <source>
        <dbReference type="ARBA" id="ARBA00022777"/>
    </source>
</evidence>
<dbReference type="PANTHER" id="PTHR24421:SF58">
    <property type="entry name" value="SIGNAL TRANSDUCTION HISTIDINE-PROTEIN KINASE_PHOSPHATASE UHPB"/>
    <property type="match status" value="1"/>
</dbReference>
<dbReference type="PRINTS" id="PR00344">
    <property type="entry name" value="BCTRLSENSOR"/>
</dbReference>
<keyword evidence="8" id="KW-0808">Transferase</keyword>
<organism evidence="19 20">
    <name type="scientific">Nitrosomonas oligotropha</name>
    <dbReference type="NCBI Taxonomy" id="42354"/>
    <lineage>
        <taxon>Bacteria</taxon>
        <taxon>Pseudomonadati</taxon>
        <taxon>Pseudomonadota</taxon>
        <taxon>Betaproteobacteria</taxon>
        <taxon>Nitrosomonadales</taxon>
        <taxon>Nitrosomonadaceae</taxon>
        <taxon>Nitrosomonas</taxon>
    </lineage>
</organism>
<proteinExistence type="predicted"/>
<sequence length="404" mass="46735">MTQSEEQRRKDDDIKFSKTELLSELQTSHFELEMQYRELKETQQQLSESHSRFEDLYEYAPVGYLTLDKTGHILSLNLRGAKLLNNDRESLIGKSFMECFFDINKQVFTDYLQKVFITTGKTTVDLKIKNADEHINYIRLQSTVMCDSSTCLMIMSDISQLKKTINLNRNLLNENRRLMKELFQVQEKERRSLARELHDELGQWLTVIRIENEVILNNTPADSMSAASARAIGDCTQKMNEVIHEMLHKLRPMLLDTLGLIDALLELKRQWSTHHPQIILEFKVNGELDKLHESINIAIFRIIQEGLNNIYNHSEATWAQISLSRESDLECMEDCLLLTIEDNGKGYNINQQFRGLGLLGMRERVIAMGGTLSVRSACNEGTEINIKLPIEHSDYDETNLYPVD</sequence>
<dbReference type="InterPro" id="IPR000014">
    <property type="entry name" value="PAS"/>
</dbReference>